<reference evidence="3" key="2">
    <citation type="submission" date="2022-08" db="EMBL/GenBank/DDBJ databases">
        <title>Complete genome sequence of 14 non-tuberculosis mycobacteria type-strains.</title>
        <authorList>
            <person name="Igarashi Y."/>
            <person name="Osugi A."/>
            <person name="Mitarai S."/>
        </authorList>
    </citation>
    <scope>NUCLEOTIDE SEQUENCE</scope>
    <source>
        <strain evidence="3">ATCC 51985</strain>
    </source>
</reference>
<dbReference type="EMBL" id="CTEE01000001">
    <property type="protein sequence ID" value="CQD13070.1"/>
    <property type="molecule type" value="Genomic_DNA"/>
</dbReference>
<evidence type="ECO:0000313" key="3">
    <source>
        <dbReference type="EMBL" id="ULP44501.1"/>
    </source>
</evidence>
<dbReference type="EC" id="4.2.1.45" evidence="3"/>
<evidence type="ECO:0000313" key="5">
    <source>
        <dbReference type="Proteomes" id="UP001055171"/>
    </source>
</evidence>
<dbReference type="RefSeq" id="WP_239722904.1">
    <property type="nucleotide sequence ID" value="NZ_CP092423.2"/>
</dbReference>
<dbReference type="Proteomes" id="UP001055171">
    <property type="component" value="Chromosome"/>
</dbReference>
<dbReference type="Pfam" id="PF16363">
    <property type="entry name" value="GDP_Man_Dehyd"/>
    <property type="match status" value="1"/>
</dbReference>
<proteinExistence type="predicted"/>
<sequence length="371" mass="40967">MEQRRSAVEMLELNAFDSAYRGRRVLVTGHTGFKGSWLCLWLQSLGAEVTGLALDPPSEPSHWDLLKLAIQDHRVDIRDEAAVGAVFAAAQPEIVFHLAAQPLVRRSYHEPITTWATNVMGTAHVLEAARHAPDVRAIVVVTTDKCYENREWPWAYRERDRLGGHDPYSASKAGAELVAASYRTAFLQQPSAPLLATARGGNVIGGGDWSEDRLIPDLVRSVAVGEPLVIRSPQATRPWQHVLDCLSGYLLLGQRLLAGDDACAGAWNFGPDGDANRTVEQVLQDLAHTWPQLRWQVTSDPQPHEAGLLQLDSAKARMQLGWRPVWKLEKAIHRTADWYRLLMESGELPSTDELRAYIADAASAGLGWATA</sequence>
<dbReference type="STRING" id="141349.BN1232_02527"/>
<dbReference type="GO" id="GO:0047733">
    <property type="term" value="F:CDP-glucose 4,6-dehydratase activity"/>
    <property type="evidence" value="ECO:0007669"/>
    <property type="project" value="UniProtKB-EC"/>
</dbReference>
<organism evidence="2 4">
    <name type="scientific">Mycobacterium lentiflavum</name>
    <dbReference type="NCBI Taxonomy" id="141349"/>
    <lineage>
        <taxon>Bacteria</taxon>
        <taxon>Bacillati</taxon>
        <taxon>Actinomycetota</taxon>
        <taxon>Actinomycetes</taxon>
        <taxon>Mycobacteriales</taxon>
        <taxon>Mycobacteriaceae</taxon>
        <taxon>Mycobacterium</taxon>
        <taxon>Mycobacterium simiae complex</taxon>
    </lineage>
</organism>
<dbReference type="Proteomes" id="UP000199251">
    <property type="component" value="Unassembled WGS sequence"/>
</dbReference>
<reference evidence="2 4" key="1">
    <citation type="submission" date="2015-03" db="EMBL/GenBank/DDBJ databases">
        <authorList>
            <person name="Urmite Genomes"/>
        </authorList>
    </citation>
    <scope>NUCLEOTIDE SEQUENCE [LARGE SCALE GENOMIC DNA]</scope>
    <source>
        <strain evidence="2 4">CSUR P1491</strain>
    </source>
</reference>
<evidence type="ECO:0000313" key="4">
    <source>
        <dbReference type="Proteomes" id="UP000199251"/>
    </source>
</evidence>
<feature type="domain" description="NAD(P)-binding" evidence="1">
    <location>
        <begin position="26"/>
        <end position="334"/>
    </location>
</feature>
<keyword evidence="5" id="KW-1185">Reference proteome</keyword>
<gene>
    <name evidence="3" type="primary">rfbG</name>
    <name evidence="2" type="ORF">BN1232_02527</name>
    <name evidence="3" type="ORF">MJO58_11600</name>
</gene>
<dbReference type="PANTHER" id="PTHR43000">
    <property type="entry name" value="DTDP-D-GLUCOSE 4,6-DEHYDRATASE-RELATED"/>
    <property type="match status" value="1"/>
</dbReference>
<dbReference type="AlphaFoldDB" id="A0A0E4H0K0"/>
<keyword evidence="3" id="KW-0456">Lyase</keyword>
<dbReference type="NCBIfam" id="TIGR02622">
    <property type="entry name" value="CDP_4_6_dhtase"/>
    <property type="match status" value="1"/>
</dbReference>
<dbReference type="SUPFAM" id="SSF51735">
    <property type="entry name" value="NAD(P)-binding Rossmann-fold domains"/>
    <property type="match status" value="1"/>
</dbReference>
<accession>A0A0E4H0K0</accession>
<dbReference type="EMBL" id="CP092423">
    <property type="protein sequence ID" value="ULP44501.1"/>
    <property type="molecule type" value="Genomic_DNA"/>
</dbReference>
<dbReference type="CDD" id="cd05252">
    <property type="entry name" value="CDP_GD_SDR_e"/>
    <property type="match status" value="1"/>
</dbReference>
<dbReference type="InterPro" id="IPR016040">
    <property type="entry name" value="NAD(P)-bd_dom"/>
</dbReference>
<dbReference type="InterPro" id="IPR036291">
    <property type="entry name" value="NAD(P)-bd_dom_sf"/>
</dbReference>
<name>A0A0E4H0K0_MYCLN</name>
<dbReference type="Gene3D" id="3.90.25.10">
    <property type="entry name" value="UDP-galactose 4-epimerase, domain 1"/>
    <property type="match status" value="1"/>
</dbReference>
<protein>
    <submittedName>
        <fullName evidence="3">CDP-glucose 4,6-dehydratase</fullName>
        <ecNumber evidence="3">4.2.1.45</ecNumber>
    </submittedName>
    <submittedName>
        <fullName evidence="2">NAD-dependent epimerase/dehydratase</fullName>
    </submittedName>
</protein>
<evidence type="ECO:0000259" key="1">
    <source>
        <dbReference type="Pfam" id="PF16363"/>
    </source>
</evidence>
<dbReference type="Gene3D" id="3.40.50.720">
    <property type="entry name" value="NAD(P)-binding Rossmann-like Domain"/>
    <property type="match status" value="1"/>
</dbReference>
<dbReference type="InterPro" id="IPR013445">
    <property type="entry name" value="CDP_4_6_deHydtase"/>
</dbReference>
<evidence type="ECO:0000313" key="2">
    <source>
        <dbReference type="EMBL" id="CQD13070.1"/>
    </source>
</evidence>